<evidence type="ECO:0000256" key="7">
    <source>
        <dbReference type="ARBA" id="ARBA00022840"/>
    </source>
</evidence>
<dbReference type="NCBIfam" id="NF041082">
    <property type="entry name" value="thermosome_alpha"/>
    <property type="match status" value="1"/>
</dbReference>
<dbReference type="Gene3D" id="3.20.20.140">
    <property type="entry name" value="Metal-dependent hydrolases"/>
    <property type="match status" value="1"/>
</dbReference>
<dbReference type="InterPro" id="IPR032466">
    <property type="entry name" value="Metal_Hydrolase"/>
</dbReference>
<dbReference type="Pfam" id="PF00118">
    <property type="entry name" value="Cpn60_TCP1"/>
    <property type="match status" value="1"/>
</dbReference>
<comment type="subunit">
    <text evidence="3">Heterooligomeric complex of about 850 to 900 kDa that forms two stacked rings, 12 to 16 nm in diameter.</text>
</comment>
<dbReference type="Gene3D" id="1.10.560.10">
    <property type="entry name" value="GroEL-like equatorial domain"/>
    <property type="match status" value="1"/>
</dbReference>
<dbReference type="GO" id="GO:0005524">
    <property type="term" value="F:ATP binding"/>
    <property type="evidence" value="ECO:0007669"/>
    <property type="project" value="UniProtKB-KW"/>
</dbReference>
<reference evidence="12 13" key="1">
    <citation type="submission" date="2015-07" db="EMBL/GenBank/DDBJ databases">
        <authorList>
            <person name="Noorani M."/>
        </authorList>
    </citation>
    <scope>NUCLEOTIDE SEQUENCE [LARGE SCALE GENOMIC DNA]</scope>
    <source>
        <strain evidence="12">BBA 69670</strain>
    </source>
</reference>
<protein>
    <recommendedName>
        <fullName evidence="4">T-complex protein 1 subunit alpha</fullName>
    </recommendedName>
    <alternativeName>
        <fullName evidence="9">CCT-alpha</fullName>
    </alternativeName>
</protein>
<keyword evidence="8 10" id="KW-0143">Chaperone</keyword>
<keyword evidence="13" id="KW-1185">Reference proteome</keyword>
<dbReference type="Gene3D" id="3.30.260.10">
    <property type="entry name" value="TCP-1-like chaperonin intermediate domain"/>
    <property type="match status" value="1"/>
</dbReference>
<dbReference type="InterPro" id="IPR027410">
    <property type="entry name" value="TCP-1-like_intermed_sf"/>
</dbReference>
<evidence type="ECO:0000259" key="11">
    <source>
        <dbReference type="Pfam" id="PF01979"/>
    </source>
</evidence>
<dbReference type="InterPro" id="IPR002423">
    <property type="entry name" value="Cpn60/GroEL/TCP-1"/>
</dbReference>
<dbReference type="GO" id="GO:0140662">
    <property type="term" value="F:ATP-dependent protein folding chaperone"/>
    <property type="evidence" value="ECO:0007669"/>
    <property type="project" value="InterPro"/>
</dbReference>
<dbReference type="InterPro" id="IPR017998">
    <property type="entry name" value="Chaperone_TCP-1"/>
</dbReference>
<evidence type="ECO:0000256" key="6">
    <source>
        <dbReference type="ARBA" id="ARBA00022741"/>
    </source>
</evidence>
<sequence>MPASSIMRLPPTSFFSPTFIDLHLHAPQFLYLGTGLHLPLLIWLDEYAYRAEERLDSDPELARKACHGVELVYLRLAQRLAENGTGAVLAFGTISEDTNIILAEAFQAVGLRIFVGKLTMDQSSRPTYREPSTSASLVSARSFIRRCRGLVSAVPPALRLVEPVLTPRFVPTCSDAVLRGLALISRGEKVKIQSHLAEAHDQIDYVRQSRGKSDIDIFYDAGILSPRAVFAHCTFLELPELGRLREAGSAVAHCPLSNAYFSTLPFCLREALDMGLKVGLGTDVAGGYQVDIMSAMRQAVITARMRNGTQTELVPGDAPFSVDWKETLYLATRGGAIALGMNTGVLQPGAPWDAQRIDFFNNAGGGLGDMDFFDTPAMLTEAMVEKWCVFLGGDRVSGQEIRDQNVIAAQTIANIVKSSLGPLGLDKMLVDNIGEVTISNDGATILSMLEVEHPAGRIFVDLAQKQDKEVGDGTTSVVIIAAELLRRANELVKMKIHPTTVITGYRLACREGCKFMMDQLSVKVDSLGRDALVNAAKTSMSSKIIGSDDDLFAPMAVDAMLAVKTINPRGETKYPVKAVNVLKAHGKSARESLFIKGYALNCTVASQAMKTRITNAKIACLDINLQKHRMQLGVQILVDNPEQLEDIRRRESEITLERVRKIIAAGANVILTTKGIDDLVLKEFVEAGAMGVRRCKKEDLKRIAKATGATFVTNLANLEGDETFETSYLGTADEVVQERISDDELIIVRGTKVVNSSSIILRGANDYMLDEMERAMHDTLSIIKRTLESGTVVPGGGSVETALSIYLENFATTLGSREQLAIAEFAAALLVIPKTLAVNAAKDSTELTAKLRAYHHAGQNAPSGDPKRQLMRYGLDLLNGEVRDNLQAGVLEPTVSKVRSLKSAFEAAVSLLRIDDAIHCAPEAKGGEDDGHGH</sequence>
<keyword evidence="6 10" id="KW-0547">Nucleotide-binding</keyword>
<evidence type="ECO:0000313" key="13">
    <source>
        <dbReference type="Proteomes" id="UP000044841"/>
    </source>
</evidence>
<keyword evidence="5" id="KW-0963">Cytoplasm</keyword>
<dbReference type="PROSITE" id="PS00995">
    <property type="entry name" value="TCP1_3"/>
    <property type="match status" value="1"/>
</dbReference>
<dbReference type="InterPro" id="IPR054827">
    <property type="entry name" value="thermosome_alpha"/>
</dbReference>
<gene>
    <name evidence="12" type="ORF">RSOLAG22IIIB_01636</name>
</gene>
<dbReference type="PRINTS" id="PR00304">
    <property type="entry name" value="TCOMPLEXTCP1"/>
</dbReference>
<dbReference type="InterPro" id="IPR053374">
    <property type="entry name" value="TCP-1_chaperonin"/>
</dbReference>
<evidence type="ECO:0000256" key="5">
    <source>
        <dbReference type="ARBA" id="ARBA00022490"/>
    </source>
</evidence>
<dbReference type="InterPro" id="IPR002194">
    <property type="entry name" value="Chaperonin_TCP-1_CS"/>
</dbReference>
<dbReference type="InterPro" id="IPR027413">
    <property type="entry name" value="GROEL-like_equatorial_sf"/>
</dbReference>
<dbReference type="InterPro" id="IPR012715">
    <property type="entry name" value="Chap_CCT_alpha"/>
</dbReference>
<dbReference type="GO" id="GO:0051082">
    <property type="term" value="F:unfolded protein binding"/>
    <property type="evidence" value="ECO:0007669"/>
    <property type="project" value="InterPro"/>
</dbReference>
<evidence type="ECO:0000256" key="8">
    <source>
        <dbReference type="ARBA" id="ARBA00023186"/>
    </source>
</evidence>
<dbReference type="Proteomes" id="UP000044841">
    <property type="component" value="Unassembled WGS sequence"/>
</dbReference>
<dbReference type="InterPro" id="IPR006680">
    <property type="entry name" value="Amidohydro-rel"/>
</dbReference>
<dbReference type="PROSITE" id="PS00751">
    <property type="entry name" value="TCP1_2"/>
    <property type="match status" value="1"/>
</dbReference>
<dbReference type="GO" id="GO:0016810">
    <property type="term" value="F:hydrolase activity, acting on carbon-nitrogen (but not peptide) bonds"/>
    <property type="evidence" value="ECO:0007669"/>
    <property type="project" value="InterPro"/>
</dbReference>
<evidence type="ECO:0000256" key="10">
    <source>
        <dbReference type="RuleBase" id="RU004187"/>
    </source>
</evidence>
<dbReference type="EMBL" id="CYGV01001511">
    <property type="protein sequence ID" value="CUA75001.1"/>
    <property type="molecule type" value="Genomic_DNA"/>
</dbReference>
<comment type="subcellular location">
    <subcellularLocation>
        <location evidence="1">Cytoplasm</location>
    </subcellularLocation>
</comment>
<dbReference type="SUPFAM" id="SSF52029">
    <property type="entry name" value="GroEL apical domain-like"/>
    <property type="match status" value="1"/>
</dbReference>
<dbReference type="GO" id="GO:0016887">
    <property type="term" value="F:ATP hydrolysis activity"/>
    <property type="evidence" value="ECO:0007669"/>
    <property type="project" value="InterPro"/>
</dbReference>
<dbReference type="NCBIfam" id="NF041083">
    <property type="entry name" value="thermosome_beta"/>
    <property type="match status" value="1"/>
</dbReference>
<dbReference type="Gene3D" id="2.30.40.10">
    <property type="entry name" value="Urease, subunit C, domain 1"/>
    <property type="match status" value="1"/>
</dbReference>
<name>A0A0K6G963_9AGAM</name>
<dbReference type="InterPro" id="IPR011059">
    <property type="entry name" value="Metal-dep_hydrolase_composite"/>
</dbReference>
<evidence type="ECO:0000256" key="1">
    <source>
        <dbReference type="ARBA" id="ARBA00004496"/>
    </source>
</evidence>
<dbReference type="NCBIfam" id="TIGR02340">
    <property type="entry name" value="chap_CCT_alpha"/>
    <property type="match status" value="1"/>
</dbReference>
<dbReference type="SUPFAM" id="SSF48592">
    <property type="entry name" value="GroEL equatorial domain-like"/>
    <property type="match status" value="1"/>
</dbReference>
<dbReference type="PANTHER" id="PTHR11353">
    <property type="entry name" value="CHAPERONIN"/>
    <property type="match status" value="1"/>
</dbReference>
<dbReference type="InterPro" id="IPR027409">
    <property type="entry name" value="GroEL-like_apical_dom_sf"/>
</dbReference>
<evidence type="ECO:0000256" key="4">
    <source>
        <dbReference type="ARBA" id="ARBA00014424"/>
    </source>
</evidence>
<dbReference type="FunFam" id="3.50.7.10:FF:000009">
    <property type="entry name" value="T-complex protein 1 subunit alpha"/>
    <property type="match status" value="1"/>
</dbReference>
<keyword evidence="7 10" id="KW-0067">ATP-binding</keyword>
<dbReference type="Gene3D" id="3.50.7.10">
    <property type="entry name" value="GroEL"/>
    <property type="match status" value="1"/>
</dbReference>
<organism evidence="12 13">
    <name type="scientific">Rhizoctonia solani</name>
    <dbReference type="NCBI Taxonomy" id="456999"/>
    <lineage>
        <taxon>Eukaryota</taxon>
        <taxon>Fungi</taxon>
        <taxon>Dikarya</taxon>
        <taxon>Basidiomycota</taxon>
        <taxon>Agaricomycotina</taxon>
        <taxon>Agaricomycetes</taxon>
        <taxon>Cantharellales</taxon>
        <taxon>Ceratobasidiaceae</taxon>
        <taxon>Rhizoctonia</taxon>
    </lineage>
</organism>
<proteinExistence type="inferred from homology"/>
<dbReference type="AlphaFoldDB" id="A0A0K6G963"/>
<accession>A0A0K6G963</accession>
<evidence type="ECO:0000256" key="9">
    <source>
        <dbReference type="ARBA" id="ARBA00030049"/>
    </source>
</evidence>
<dbReference type="CDD" id="cd03335">
    <property type="entry name" value="TCP1_alpha"/>
    <property type="match status" value="1"/>
</dbReference>
<dbReference type="GO" id="GO:0005832">
    <property type="term" value="C:chaperonin-containing T-complex"/>
    <property type="evidence" value="ECO:0007669"/>
    <property type="project" value="UniProtKB-ARBA"/>
</dbReference>
<dbReference type="PROSITE" id="PS00750">
    <property type="entry name" value="TCP1_1"/>
    <property type="match status" value="1"/>
</dbReference>
<evidence type="ECO:0000313" key="12">
    <source>
        <dbReference type="EMBL" id="CUA75001.1"/>
    </source>
</evidence>
<dbReference type="SUPFAM" id="SSF54849">
    <property type="entry name" value="GroEL-intermediate domain like"/>
    <property type="match status" value="1"/>
</dbReference>
<dbReference type="Pfam" id="PF01979">
    <property type="entry name" value="Amidohydro_1"/>
    <property type="match status" value="1"/>
</dbReference>
<comment type="similarity">
    <text evidence="2 10">Belongs to the TCP-1 chaperonin family.</text>
</comment>
<feature type="domain" description="Amidohydrolase-related" evidence="11">
    <location>
        <begin position="16"/>
        <end position="359"/>
    </location>
</feature>
<evidence type="ECO:0000256" key="2">
    <source>
        <dbReference type="ARBA" id="ARBA00008020"/>
    </source>
</evidence>
<evidence type="ECO:0000256" key="3">
    <source>
        <dbReference type="ARBA" id="ARBA00011531"/>
    </source>
</evidence>
<dbReference type="SUPFAM" id="SSF51556">
    <property type="entry name" value="Metallo-dependent hydrolases"/>
    <property type="match status" value="1"/>
</dbReference>